<organism evidence="1 2">
    <name type="scientific">Paenibacillus phyllosphaerae</name>
    <dbReference type="NCBI Taxonomy" id="274593"/>
    <lineage>
        <taxon>Bacteria</taxon>
        <taxon>Bacillati</taxon>
        <taxon>Bacillota</taxon>
        <taxon>Bacilli</taxon>
        <taxon>Bacillales</taxon>
        <taxon>Paenibacillaceae</taxon>
        <taxon>Paenibacillus</taxon>
    </lineage>
</organism>
<gene>
    <name evidence="1" type="ORF">FHS18_006671</name>
</gene>
<keyword evidence="2" id="KW-1185">Reference proteome</keyword>
<dbReference type="AlphaFoldDB" id="A0A7W5FRI0"/>
<evidence type="ECO:0000313" key="1">
    <source>
        <dbReference type="EMBL" id="MBB3114550.1"/>
    </source>
</evidence>
<evidence type="ECO:0000313" key="2">
    <source>
        <dbReference type="Proteomes" id="UP000570361"/>
    </source>
</evidence>
<proteinExistence type="predicted"/>
<protein>
    <submittedName>
        <fullName evidence="1">Uncharacterized protein</fullName>
    </submittedName>
</protein>
<sequence length="162" mass="18117">MKETLSLRTAWSRPYVQAGREERLFLQIEISSGTHSERLQSSGLSEGQLNYAAKHVLLNLHVSDRVSIIQVYGQPTYQHIGETTIMAGSLRHNHVKTIVVELSLQAHDPGTYPVLLISGEYMNGVYGSYVDIHYEVNAAFTADPNLLIAEMPLEPSLLQVKR</sequence>
<dbReference type="Proteomes" id="UP000570361">
    <property type="component" value="Unassembled WGS sequence"/>
</dbReference>
<accession>A0A7W5FRI0</accession>
<dbReference type="RefSeq" id="WP_183604585.1">
    <property type="nucleotide sequence ID" value="NZ_JACHXK010000035.1"/>
</dbReference>
<reference evidence="1 2" key="1">
    <citation type="submission" date="2020-08" db="EMBL/GenBank/DDBJ databases">
        <title>Genomic Encyclopedia of Type Strains, Phase III (KMG-III): the genomes of soil and plant-associated and newly described type strains.</title>
        <authorList>
            <person name="Whitman W."/>
        </authorList>
    </citation>
    <scope>NUCLEOTIDE SEQUENCE [LARGE SCALE GENOMIC DNA]</scope>
    <source>
        <strain evidence="1 2">CECT 5862</strain>
    </source>
</reference>
<name>A0A7W5FRI0_9BACL</name>
<dbReference type="EMBL" id="JACHXK010000035">
    <property type="protein sequence ID" value="MBB3114550.1"/>
    <property type="molecule type" value="Genomic_DNA"/>
</dbReference>
<comment type="caution">
    <text evidence="1">The sequence shown here is derived from an EMBL/GenBank/DDBJ whole genome shotgun (WGS) entry which is preliminary data.</text>
</comment>